<dbReference type="AlphaFoldDB" id="A0A972NZP9"/>
<keyword evidence="3" id="KW-0804">Transcription</keyword>
<dbReference type="SUPFAM" id="SSF46689">
    <property type="entry name" value="Homeodomain-like"/>
    <property type="match status" value="2"/>
</dbReference>
<dbReference type="InterPro" id="IPR018060">
    <property type="entry name" value="HTH_AraC"/>
</dbReference>
<keyword evidence="6" id="KW-1185">Reference proteome</keyword>
<evidence type="ECO:0000313" key="5">
    <source>
        <dbReference type="EMBL" id="NPT61449.1"/>
    </source>
</evidence>
<dbReference type="RefSeq" id="WP_172177133.1">
    <property type="nucleotide sequence ID" value="NZ_WOEZ01000270.1"/>
</dbReference>
<name>A0A972NZP9_9BURK</name>
<dbReference type="InterPro" id="IPR009057">
    <property type="entry name" value="Homeodomain-like_sf"/>
</dbReference>
<sequence length="307" mass="34534">MNALIPPEEIVSWIPGELTLDSAPLAWDGMKLKGYRYDSLDVEIPTMRDYMIVAYKNRDAQMSRRQEGERWQSARVGPGVVSVLTRAAQSQWRWNKPIEVSHMYLSQAAVGNIAIEAFERDIKNIEMFDVVSSEDPVLSAVVANLAHELEQGGPGGKLYAEALKIQGCVHLLRNYASVAFREFPCYGGLTKPQVRVLMEFIETNIERNISLAELAAVTRLSTFHFTRCFRAEFGCPPHAYVMSRKLEHAKQLLGRKDVSLKAVAASSGFSDQSHMTRLFRRALNTTPAEYRRQITGLGPMHSDSEIE</sequence>
<reference evidence="5 6" key="1">
    <citation type="submission" date="2019-11" db="EMBL/GenBank/DDBJ databases">
        <title>Metabolism of dissolved organic matter in forest soils.</title>
        <authorList>
            <person name="Cyle K.T."/>
            <person name="Wilhelm R.C."/>
            <person name="Martinez C.E."/>
        </authorList>
    </citation>
    <scope>NUCLEOTIDE SEQUENCE [LARGE SCALE GENOMIC DNA]</scope>
    <source>
        <strain evidence="5 6">5N</strain>
    </source>
</reference>
<gene>
    <name evidence="5" type="ORF">GNZ13_44720</name>
</gene>
<evidence type="ECO:0000313" key="6">
    <source>
        <dbReference type="Proteomes" id="UP000655523"/>
    </source>
</evidence>
<dbReference type="PROSITE" id="PS01124">
    <property type="entry name" value="HTH_ARAC_FAMILY_2"/>
    <property type="match status" value="1"/>
</dbReference>
<dbReference type="PANTHER" id="PTHR46796">
    <property type="entry name" value="HTH-TYPE TRANSCRIPTIONAL ACTIVATOR RHAS-RELATED"/>
    <property type="match status" value="1"/>
</dbReference>
<dbReference type="PANTHER" id="PTHR46796:SF6">
    <property type="entry name" value="ARAC SUBFAMILY"/>
    <property type="match status" value="1"/>
</dbReference>
<evidence type="ECO:0000256" key="3">
    <source>
        <dbReference type="ARBA" id="ARBA00023163"/>
    </source>
</evidence>
<evidence type="ECO:0000256" key="2">
    <source>
        <dbReference type="ARBA" id="ARBA00023125"/>
    </source>
</evidence>
<dbReference type="EMBL" id="WOEZ01000270">
    <property type="protein sequence ID" value="NPT61449.1"/>
    <property type="molecule type" value="Genomic_DNA"/>
</dbReference>
<dbReference type="Pfam" id="PF12833">
    <property type="entry name" value="HTH_18"/>
    <property type="match status" value="1"/>
</dbReference>
<comment type="caution">
    <text evidence="5">The sequence shown here is derived from an EMBL/GenBank/DDBJ whole genome shotgun (WGS) entry which is preliminary data.</text>
</comment>
<dbReference type="Proteomes" id="UP000655523">
    <property type="component" value="Unassembled WGS sequence"/>
</dbReference>
<dbReference type="InterPro" id="IPR050204">
    <property type="entry name" value="AraC_XylS_family_regulators"/>
</dbReference>
<proteinExistence type="predicted"/>
<dbReference type="GO" id="GO:0043565">
    <property type="term" value="F:sequence-specific DNA binding"/>
    <property type="evidence" value="ECO:0007669"/>
    <property type="project" value="InterPro"/>
</dbReference>
<feature type="domain" description="HTH araC/xylS-type" evidence="4">
    <location>
        <begin position="195"/>
        <end position="293"/>
    </location>
</feature>
<dbReference type="SMART" id="SM00342">
    <property type="entry name" value="HTH_ARAC"/>
    <property type="match status" value="1"/>
</dbReference>
<evidence type="ECO:0000256" key="1">
    <source>
        <dbReference type="ARBA" id="ARBA00023015"/>
    </source>
</evidence>
<organism evidence="5 6">
    <name type="scientific">Paraburkholderia elongata</name>
    <dbReference type="NCBI Taxonomy" id="2675747"/>
    <lineage>
        <taxon>Bacteria</taxon>
        <taxon>Pseudomonadati</taxon>
        <taxon>Pseudomonadota</taxon>
        <taxon>Betaproteobacteria</taxon>
        <taxon>Burkholderiales</taxon>
        <taxon>Burkholderiaceae</taxon>
        <taxon>Paraburkholderia</taxon>
    </lineage>
</organism>
<protein>
    <submittedName>
        <fullName evidence="5">Helix-turn-helix domain-containing protein</fullName>
    </submittedName>
</protein>
<dbReference type="GO" id="GO:0003700">
    <property type="term" value="F:DNA-binding transcription factor activity"/>
    <property type="evidence" value="ECO:0007669"/>
    <property type="project" value="InterPro"/>
</dbReference>
<keyword evidence="2" id="KW-0238">DNA-binding</keyword>
<dbReference type="Gene3D" id="1.10.10.60">
    <property type="entry name" value="Homeodomain-like"/>
    <property type="match status" value="2"/>
</dbReference>
<evidence type="ECO:0000259" key="4">
    <source>
        <dbReference type="PROSITE" id="PS01124"/>
    </source>
</evidence>
<keyword evidence="1" id="KW-0805">Transcription regulation</keyword>
<accession>A0A972NZP9</accession>